<gene>
    <name evidence="2" type="ORF">CDEST_11168</name>
</gene>
<accession>A0AAX4ISC8</accession>
<keyword evidence="3" id="KW-1185">Reference proteome</keyword>
<dbReference type="GeneID" id="87947668"/>
<evidence type="ECO:0000313" key="3">
    <source>
        <dbReference type="Proteomes" id="UP001322277"/>
    </source>
</evidence>
<dbReference type="AlphaFoldDB" id="A0AAX4ISC8"/>
<dbReference type="RefSeq" id="XP_062783375.1">
    <property type="nucleotide sequence ID" value="XM_062927324.1"/>
</dbReference>
<dbReference type="Proteomes" id="UP001322277">
    <property type="component" value="Chromosome 7"/>
</dbReference>
<dbReference type="KEGG" id="cdet:87947668"/>
<feature type="compositionally biased region" description="Polar residues" evidence="1">
    <location>
        <begin position="13"/>
        <end position="25"/>
    </location>
</feature>
<name>A0AAX4ISC8_9PEZI</name>
<evidence type="ECO:0000256" key="1">
    <source>
        <dbReference type="SAM" id="MobiDB-lite"/>
    </source>
</evidence>
<evidence type="ECO:0000313" key="2">
    <source>
        <dbReference type="EMBL" id="WQF86154.1"/>
    </source>
</evidence>
<dbReference type="EMBL" id="CP137311">
    <property type="protein sequence ID" value="WQF86154.1"/>
    <property type="molecule type" value="Genomic_DNA"/>
</dbReference>
<organism evidence="2 3">
    <name type="scientific">Colletotrichum destructivum</name>
    <dbReference type="NCBI Taxonomy" id="34406"/>
    <lineage>
        <taxon>Eukaryota</taxon>
        <taxon>Fungi</taxon>
        <taxon>Dikarya</taxon>
        <taxon>Ascomycota</taxon>
        <taxon>Pezizomycotina</taxon>
        <taxon>Sordariomycetes</taxon>
        <taxon>Hypocreomycetidae</taxon>
        <taxon>Glomerellales</taxon>
        <taxon>Glomerellaceae</taxon>
        <taxon>Colletotrichum</taxon>
        <taxon>Colletotrichum destructivum species complex</taxon>
    </lineage>
</organism>
<feature type="region of interest" description="Disordered" evidence="1">
    <location>
        <begin position="1"/>
        <end position="25"/>
    </location>
</feature>
<proteinExistence type="predicted"/>
<sequence length="84" mass="8996">MGNQAPTLPRISRTVSQLSGPGATNSPNDPWFLAALSLCHSRTGRILDAVRVACSYLPIRMARLAGCAYLLVRTEIRSSGRALA</sequence>
<protein>
    <submittedName>
        <fullName evidence="2">Uncharacterized protein</fullName>
    </submittedName>
</protein>
<reference evidence="3" key="1">
    <citation type="journal article" date="2023" name="bioRxiv">
        <title>Complete genome of the Medicago anthracnose fungus, Colletotrichum destructivum, reveals a mini-chromosome-like region within a core chromosome.</title>
        <authorList>
            <person name="Lapalu N."/>
            <person name="Simon A."/>
            <person name="Lu A."/>
            <person name="Plaumann P.-L."/>
            <person name="Amselem J."/>
            <person name="Pigne S."/>
            <person name="Auger A."/>
            <person name="Koch C."/>
            <person name="Dallery J.-F."/>
            <person name="O'Connell R.J."/>
        </authorList>
    </citation>
    <scope>NUCLEOTIDE SEQUENCE [LARGE SCALE GENOMIC DNA]</scope>
    <source>
        <strain evidence="3">CBS 520.97</strain>
    </source>
</reference>